<keyword evidence="2" id="KW-1185">Reference proteome</keyword>
<dbReference type="Proteomes" id="UP001241377">
    <property type="component" value="Unassembled WGS sequence"/>
</dbReference>
<accession>A0ACC2VJM5</accession>
<organism evidence="1 2">
    <name type="scientific">Naganishia cerealis</name>
    <dbReference type="NCBI Taxonomy" id="610337"/>
    <lineage>
        <taxon>Eukaryota</taxon>
        <taxon>Fungi</taxon>
        <taxon>Dikarya</taxon>
        <taxon>Basidiomycota</taxon>
        <taxon>Agaricomycotina</taxon>
        <taxon>Tremellomycetes</taxon>
        <taxon>Filobasidiales</taxon>
        <taxon>Filobasidiaceae</taxon>
        <taxon>Naganishia</taxon>
    </lineage>
</organism>
<reference evidence="1" key="1">
    <citation type="submission" date="2023-04" db="EMBL/GenBank/DDBJ databases">
        <title>Draft Genome sequencing of Naganishia species isolated from polar environments using Oxford Nanopore Technology.</title>
        <authorList>
            <person name="Leo P."/>
            <person name="Venkateswaran K."/>
        </authorList>
    </citation>
    <scope>NUCLEOTIDE SEQUENCE</scope>
    <source>
        <strain evidence="1">MNA-CCFEE 5261</strain>
    </source>
</reference>
<evidence type="ECO:0000313" key="1">
    <source>
        <dbReference type="EMBL" id="KAJ9099105.1"/>
    </source>
</evidence>
<dbReference type="EMBL" id="JASBWR010000071">
    <property type="protein sequence ID" value="KAJ9099105.1"/>
    <property type="molecule type" value="Genomic_DNA"/>
</dbReference>
<comment type="caution">
    <text evidence="1">The sequence shown here is derived from an EMBL/GenBank/DDBJ whole genome shotgun (WGS) entry which is preliminary data.</text>
</comment>
<sequence length="603" mass="66426">MSTFNQALKEPSISEQIKPTEISLLAGLQNEEKTQVAVKTSAQNEDLLEFERGESSDQPQDAILLGAAKVEATLLVWSKTAVYFTFLWIWVCFFLLNLQSSIASNIMYYAYADFAAAPQINTAFILSSIIGGVLQLPIGRALTIWGRAEGFLVVLSVYVLGLIVSAACTGPDSFAAGYVLYSVGYQSLGFILSVFVADASGLRNRGLAYAFVGTPTLCTAFTGPLAAQSFIKMSSWRWAYGTFAIVQTVTFIPLAVLFKHFEKKAKKEGILNEVDKGRTTLQSIVHYFHDFDIVGAFVLSSAFILLLLPFSLKTYGRTEYKSVTFIIMVVLGGLLIPVFGIWEKYFARTHFIKWQLFRDRTVLGSCVLAACIFFNFYCWDAQYYNFVIVVYNLSVSMAGYMAQIYTVGSVIWSVLFGLYIRQVNRFKKACLYFGLPLMMLGAGLMVRFRGQESNIGYIIMCQIFLAFSGGTLIIGNEVAGLCAADIGEIPMILSLLGLWSNLGGAIGSAVAAAIYTNTFPSTLYKNLPESAKPNATEIYLGGYTTQMLYPVGSDERKAINQAWGQTQKNSCIAALCVMVLAFPAIASWKNYNVKLTHHKGIVL</sequence>
<evidence type="ECO:0000313" key="2">
    <source>
        <dbReference type="Proteomes" id="UP001241377"/>
    </source>
</evidence>
<proteinExistence type="predicted"/>
<name>A0ACC2VJM5_9TREE</name>
<gene>
    <name evidence="1" type="ORF">QFC19_006155</name>
</gene>
<protein>
    <submittedName>
        <fullName evidence="1">Uncharacterized protein</fullName>
    </submittedName>
</protein>